<sequence>MFDFQSSQVSQGPFTTSHKNQRIFRASFSPIHNKRKLNNQKNVYYPDEVEILQPEKPISSKRALELLHQLKEQPQTSHLIKKEFLRSKTTEPDPFELQKKISLEMHPLWQESLKVWLNAIEPEVTARSDGETIQTISYDKFKDLRLCIYMSLNPEFKYEDALCDIWEEWVILTNSHKELRVLREYDFSNGSLNYKYLSKFLQEIVSRMSPHLDPISYVFIFNSIMMNSSDGESIEESKLRNWRKISKFPAAFFDIIKKLSTKNPRKVEFTQWFQQNFAHLSDMQMHVTNLLMAVFPEDNRIHDLWRKFVTPNTSAILVECIETLNNALKSNGALGAEFSPLRDQKVRLPGRLKTREGEVNEEPKKVEVLRDVKLPIIGKSCLPNKEGSIEEVSRDTSKDLQISDAIILNSDSKNQLSIIEDRSMKTLEVLKNFQKASSLISKFTNKSLESGVQSPESEKFMSPRFTPEDREFKLQLKPKDADSNPIHSQMAQSPMSTLLSKKRFSTPHLRARKEEINPRSEILASPLNRRNTAHSAKESTVKRILKSYDSKPSKLEDKSDSKDSSIILVNGKTPVMYYYDRPQSKPRASETRSDRRDKSRIANLWDRRSNDPKYNGEAIWNEFLNKMNKYVLVNKRPPTKKSDKRSMQKVMLNYAKQREEYWKNKVEASIYGENINTQSAYLEIDVAKS</sequence>
<gene>
    <name evidence="2" type="ORF">BSTOLATCC_MIC22215</name>
</gene>
<feature type="compositionally biased region" description="Basic and acidic residues" evidence="1">
    <location>
        <begin position="587"/>
        <end position="599"/>
    </location>
</feature>
<feature type="region of interest" description="Disordered" evidence="1">
    <location>
        <begin position="578"/>
        <end position="599"/>
    </location>
</feature>
<evidence type="ECO:0000313" key="2">
    <source>
        <dbReference type="EMBL" id="CAG9318853.1"/>
    </source>
</evidence>
<evidence type="ECO:0000313" key="3">
    <source>
        <dbReference type="Proteomes" id="UP001162131"/>
    </source>
</evidence>
<dbReference type="EMBL" id="CAJZBQ010000021">
    <property type="protein sequence ID" value="CAG9318853.1"/>
    <property type="molecule type" value="Genomic_DNA"/>
</dbReference>
<protein>
    <submittedName>
        <fullName evidence="2">Uncharacterized protein</fullName>
    </submittedName>
</protein>
<dbReference type="Proteomes" id="UP001162131">
    <property type="component" value="Unassembled WGS sequence"/>
</dbReference>
<organism evidence="2 3">
    <name type="scientific">Blepharisma stoltei</name>
    <dbReference type="NCBI Taxonomy" id="1481888"/>
    <lineage>
        <taxon>Eukaryota</taxon>
        <taxon>Sar</taxon>
        <taxon>Alveolata</taxon>
        <taxon>Ciliophora</taxon>
        <taxon>Postciliodesmatophora</taxon>
        <taxon>Heterotrichea</taxon>
        <taxon>Heterotrichida</taxon>
        <taxon>Blepharismidae</taxon>
        <taxon>Blepharisma</taxon>
    </lineage>
</organism>
<evidence type="ECO:0000256" key="1">
    <source>
        <dbReference type="SAM" id="MobiDB-lite"/>
    </source>
</evidence>
<feature type="region of interest" description="Disordered" evidence="1">
    <location>
        <begin position="515"/>
        <end position="540"/>
    </location>
</feature>
<dbReference type="AlphaFoldDB" id="A0AAU9JAW9"/>
<comment type="caution">
    <text evidence="2">The sequence shown here is derived from an EMBL/GenBank/DDBJ whole genome shotgun (WGS) entry which is preliminary data.</text>
</comment>
<name>A0AAU9JAW9_9CILI</name>
<proteinExistence type="predicted"/>
<keyword evidence="3" id="KW-1185">Reference proteome</keyword>
<reference evidence="2" key="1">
    <citation type="submission" date="2021-09" db="EMBL/GenBank/DDBJ databases">
        <authorList>
            <consortium name="AG Swart"/>
            <person name="Singh M."/>
            <person name="Singh A."/>
            <person name="Seah K."/>
            <person name="Emmerich C."/>
        </authorList>
    </citation>
    <scope>NUCLEOTIDE SEQUENCE</scope>
    <source>
        <strain evidence="2">ATCC30299</strain>
    </source>
</reference>
<accession>A0AAU9JAW9</accession>